<reference evidence="1 2" key="1">
    <citation type="journal article" date="2011" name="J. Bacteriol.">
        <title>Genome sequence of Haloplasma contractile, an unusual contractile bacterium from a deep-sea anoxic brine lake.</title>
        <authorList>
            <person name="Antunes A."/>
            <person name="Alam I."/>
            <person name="El Dorry H."/>
            <person name="Siam R."/>
            <person name="Robertson A."/>
            <person name="Bajic V.B."/>
            <person name="Stingl U."/>
        </authorList>
    </citation>
    <scope>NUCLEOTIDE SEQUENCE [LARGE SCALE GENOMIC DNA]</scope>
    <source>
        <strain evidence="1 2">SSD-17B</strain>
    </source>
</reference>
<reference evidence="1 2" key="2">
    <citation type="journal article" date="2013" name="PLoS ONE">
        <title>INDIGO - INtegrated Data Warehouse of MIcrobial GenOmes with Examples from the Red Sea Extremophiles.</title>
        <authorList>
            <person name="Alam I."/>
            <person name="Antunes A."/>
            <person name="Kamau A.A."/>
            <person name="Ba Alawi W."/>
            <person name="Kalkatawi M."/>
            <person name="Stingl U."/>
            <person name="Bajic V.B."/>
        </authorList>
    </citation>
    <scope>NUCLEOTIDE SEQUENCE [LARGE SCALE GENOMIC DNA]</scope>
    <source>
        <strain evidence="1 2">SSD-17B</strain>
    </source>
</reference>
<dbReference type="EMBL" id="AFNU02000005">
    <property type="protein sequence ID" value="ERJ12162.1"/>
    <property type="molecule type" value="Genomic_DNA"/>
</dbReference>
<dbReference type="AlphaFoldDB" id="U2DUT1"/>
<gene>
    <name evidence="1" type="ORF">HLPCO_001689</name>
</gene>
<dbReference type="Proteomes" id="UP000005707">
    <property type="component" value="Unassembled WGS sequence"/>
</dbReference>
<name>U2DUT1_9MOLU</name>
<keyword evidence="2" id="KW-1185">Reference proteome</keyword>
<organism evidence="1 2">
    <name type="scientific">Haloplasma contractile SSD-17B</name>
    <dbReference type="NCBI Taxonomy" id="1033810"/>
    <lineage>
        <taxon>Bacteria</taxon>
        <taxon>Bacillati</taxon>
        <taxon>Mycoplasmatota</taxon>
        <taxon>Mollicutes</taxon>
        <taxon>Haloplasmatales</taxon>
        <taxon>Haloplasmataceae</taxon>
        <taxon>Haloplasma</taxon>
    </lineage>
</organism>
<comment type="caution">
    <text evidence="1">The sequence shown here is derived from an EMBL/GenBank/DDBJ whole genome shotgun (WGS) entry which is preliminary data.</text>
</comment>
<proteinExistence type="predicted"/>
<dbReference type="InParanoid" id="U2DUT1"/>
<sequence>MALLKNSFDFKILEPLFLFTFNFKIYNIYINGKFKQKGVIEMKRLLLIIILLVFSLVACEDNENEQVRVEENIYESPYVKDYGFPVEVMNEVYYSHHDVFAGFYLADGYNVNITENAPQTLIDKLEQDSLVTHHIVDYSFAELWAVKEIVFDIISDSEGFSGLGVSEMNNTVELTLITDTVIPESLNHYIEIGILTIDFQDTHVVVT</sequence>
<protein>
    <submittedName>
        <fullName evidence="1">Uncharacterized protein</fullName>
    </submittedName>
</protein>
<evidence type="ECO:0000313" key="1">
    <source>
        <dbReference type="EMBL" id="ERJ12162.1"/>
    </source>
</evidence>
<accession>U2DUT1</accession>
<evidence type="ECO:0000313" key="2">
    <source>
        <dbReference type="Proteomes" id="UP000005707"/>
    </source>
</evidence>